<dbReference type="EMBL" id="ONZF01000017">
    <property type="protein sequence ID" value="SPJ26293.1"/>
    <property type="molecule type" value="Genomic_DNA"/>
</dbReference>
<gene>
    <name evidence="2" type="ORF">PAA8504_04151</name>
</gene>
<sequence>MLSKLRTTALAAVAGAAAVSAQPAQAQSYPIDCAILLCLSHGWPASAPCAAAKAEFVRRITPWPVEPPLQIWHCPMGGGVQLQSAPARSPWLDNPVIDAETDPHPLPADSATPEAVPAVFRNLGGDDFEPTDLLHFVQDYTDGDGRADIDISGPTFDYVRSIRVYSVERLRQREVGRDGDEYCRRSESVRLGTYGEQGSFSWHGADPSDLPDAFVGDERWGDHCPTVSVRAVFVDWRDYQGNYGFEQVNY</sequence>
<evidence type="ECO:0000256" key="1">
    <source>
        <dbReference type="SAM" id="SignalP"/>
    </source>
</evidence>
<dbReference type="OrthoDB" id="6197542at2"/>
<reference evidence="3" key="1">
    <citation type="submission" date="2018-03" db="EMBL/GenBank/DDBJ databases">
        <authorList>
            <person name="Rodrigo-Torres L."/>
            <person name="Arahal R. D."/>
            <person name="Lucena T."/>
        </authorList>
    </citation>
    <scope>NUCLEOTIDE SEQUENCE [LARGE SCALE GENOMIC DNA]</scope>
    <source>
        <strain evidence="3">CECT 8504</strain>
    </source>
</reference>
<keyword evidence="3" id="KW-1185">Reference proteome</keyword>
<feature type="chain" id="PRO_5015344077" evidence="1">
    <location>
        <begin position="27"/>
        <end position="250"/>
    </location>
</feature>
<dbReference type="RefSeq" id="WP_108896000.1">
    <property type="nucleotide sequence ID" value="NZ_ONZF01000017.1"/>
</dbReference>
<protein>
    <submittedName>
        <fullName evidence="2">Uncharacterized protein</fullName>
    </submittedName>
</protein>
<proteinExistence type="predicted"/>
<accession>A0A2R8C1M0</accession>
<name>A0A2R8C1M0_9RHOB</name>
<organism evidence="2 3">
    <name type="scientific">Palleronia abyssalis</name>
    <dbReference type="NCBI Taxonomy" id="1501240"/>
    <lineage>
        <taxon>Bacteria</taxon>
        <taxon>Pseudomonadati</taxon>
        <taxon>Pseudomonadota</taxon>
        <taxon>Alphaproteobacteria</taxon>
        <taxon>Rhodobacterales</taxon>
        <taxon>Roseobacteraceae</taxon>
        <taxon>Palleronia</taxon>
    </lineage>
</organism>
<dbReference type="Proteomes" id="UP000244912">
    <property type="component" value="Unassembled WGS sequence"/>
</dbReference>
<evidence type="ECO:0000313" key="2">
    <source>
        <dbReference type="EMBL" id="SPJ26293.1"/>
    </source>
</evidence>
<dbReference type="AlphaFoldDB" id="A0A2R8C1M0"/>
<keyword evidence="1" id="KW-0732">Signal</keyword>
<feature type="signal peptide" evidence="1">
    <location>
        <begin position="1"/>
        <end position="26"/>
    </location>
</feature>
<evidence type="ECO:0000313" key="3">
    <source>
        <dbReference type="Proteomes" id="UP000244912"/>
    </source>
</evidence>